<dbReference type="NCBIfam" id="TIGR00741">
    <property type="entry name" value="yfiA"/>
    <property type="match status" value="1"/>
</dbReference>
<dbReference type="GO" id="GO:0022627">
    <property type="term" value="C:cytosolic small ribosomal subunit"/>
    <property type="evidence" value="ECO:0007669"/>
    <property type="project" value="TreeGrafter"/>
</dbReference>
<comment type="caution">
    <text evidence="6">The sequence shown here is derived from an EMBL/GenBank/DDBJ whole genome shotgun (WGS) entry which is preliminary data.</text>
</comment>
<dbReference type="Proteomes" id="UP000012081">
    <property type="component" value="Unassembled WGS sequence"/>
</dbReference>
<comment type="similarity">
    <text evidence="3">Belongs to the HPF/YfiA ribosome-associated protein family. Long HPF subfamily.</text>
</comment>
<dbReference type="InterPro" id="IPR003489">
    <property type="entry name" value="RHF/RaiA"/>
</dbReference>
<evidence type="ECO:0000259" key="5">
    <source>
        <dbReference type="Pfam" id="PF16321"/>
    </source>
</evidence>
<dbReference type="OrthoDB" id="9794975at2"/>
<feature type="domain" description="Sigma 54 modulation/S30EA ribosomal protein C-terminal" evidence="5">
    <location>
        <begin position="117"/>
        <end position="171"/>
    </location>
</feature>
<dbReference type="PATRIC" id="fig|1300222.3.peg.3921"/>
<evidence type="ECO:0000256" key="4">
    <source>
        <dbReference type="SAM" id="Coils"/>
    </source>
</evidence>
<evidence type="ECO:0000256" key="2">
    <source>
        <dbReference type="ARBA" id="ARBA00022845"/>
    </source>
</evidence>
<dbReference type="PANTHER" id="PTHR33231:SF1">
    <property type="entry name" value="30S RIBOSOMAL PROTEIN"/>
    <property type="match status" value="1"/>
</dbReference>
<dbReference type="HAMAP" id="MF_00839">
    <property type="entry name" value="HPF"/>
    <property type="match status" value="1"/>
</dbReference>
<evidence type="ECO:0000313" key="7">
    <source>
        <dbReference type="Proteomes" id="UP000012081"/>
    </source>
</evidence>
<dbReference type="Pfam" id="PF16321">
    <property type="entry name" value="Ribosom_S30AE_C"/>
    <property type="match status" value="1"/>
</dbReference>
<keyword evidence="4" id="KW-0175">Coiled coil</keyword>
<comment type="subcellular location">
    <subcellularLocation>
        <location evidence="3">Cytoplasm</location>
    </subcellularLocation>
</comment>
<organism evidence="6 7">
    <name type="scientific">Brevibacillus borstelensis AK1</name>
    <dbReference type="NCBI Taxonomy" id="1300222"/>
    <lineage>
        <taxon>Bacteria</taxon>
        <taxon>Bacillati</taxon>
        <taxon>Bacillota</taxon>
        <taxon>Bacilli</taxon>
        <taxon>Bacillales</taxon>
        <taxon>Paenibacillaceae</taxon>
        <taxon>Brevibacillus</taxon>
    </lineage>
</organism>
<comment type="subunit">
    <text evidence="3">Interacts with 100S ribosomes.</text>
</comment>
<dbReference type="PANTHER" id="PTHR33231">
    <property type="entry name" value="30S RIBOSOMAL PROTEIN"/>
    <property type="match status" value="1"/>
</dbReference>
<dbReference type="Gene3D" id="3.30.505.50">
    <property type="entry name" value="Sigma 54 modulation/S30EA ribosomal protein, C-terminal domain"/>
    <property type="match status" value="1"/>
</dbReference>
<evidence type="ECO:0000313" key="6">
    <source>
        <dbReference type="EMBL" id="EMT51275.1"/>
    </source>
</evidence>
<name>M8E738_9BACL</name>
<reference evidence="6 7" key="1">
    <citation type="submission" date="2013-03" db="EMBL/GenBank/DDBJ databases">
        <title>Assembly of a new bacterial strain Brevibacillus borstelensis AK1.</title>
        <authorList>
            <person name="Rajan I."/>
            <person name="PoliReddy D."/>
            <person name="Sugumar T."/>
            <person name="Rathinam K."/>
            <person name="Alqarawi S."/>
            <person name="Khalil A.B."/>
            <person name="Sivakumar N."/>
        </authorList>
    </citation>
    <scope>NUCLEOTIDE SEQUENCE [LARGE SCALE GENOMIC DNA]</scope>
    <source>
        <strain evidence="6 7">AK1</strain>
    </source>
</reference>
<dbReference type="InterPro" id="IPR034694">
    <property type="entry name" value="HPF_long/plastid"/>
</dbReference>
<feature type="coiled-coil region" evidence="4">
    <location>
        <begin position="73"/>
        <end position="100"/>
    </location>
</feature>
<keyword evidence="2 3" id="KW-0810">Translation regulation</keyword>
<protein>
    <recommendedName>
        <fullName evidence="3">Ribosome hibernation promoting factor</fullName>
        <shortName evidence="3">HPF</shortName>
    </recommendedName>
</protein>
<dbReference type="FunFam" id="3.30.505.50:FF:000001">
    <property type="entry name" value="Ribosome hibernation promoting factor"/>
    <property type="match status" value="1"/>
</dbReference>
<dbReference type="InterPro" id="IPR032528">
    <property type="entry name" value="Ribosom_S30AE_C"/>
</dbReference>
<dbReference type="InterPro" id="IPR036567">
    <property type="entry name" value="RHF-like"/>
</dbReference>
<accession>M8E738</accession>
<dbReference type="CDD" id="cd00552">
    <property type="entry name" value="RaiA"/>
    <property type="match status" value="1"/>
</dbReference>
<gene>
    <name evidence="3" type="primary">hpf</name>
    <name evidence="6" type="ORF">I532_18682</name>
</gene>
<dbReference type="SUPFAM" id="SSF69754">
    <property type="entry name" value="Ribosome binding protein Y (YfiA homologue)"/>
    <property type="match status" value="1"/>
</dbReference>
<dbReference type="InterPro" id="IPR050574">
    <property type="entry name" value="HPF/YfiA_ribosome-assoc"/>
</dbReference>
<evidence type="ECO:0000256" key="3">
    <source>
        <dbReference type="HAMAP-Rule" id="MF_00839"/>
    </source>
</evidence>
<dbReference type="InterPro" id="IPR038416">
    <property type="entry name" value="Ribosom_S30AE_C_sf"/>
</dbReference>
<dbReference type="STRING" id="1300222.I532_18682"/>
<keyword evidence="7" id="KW-1185">Reference proteome</keyword>
<dbReference type="GO" id="GO:0043024">
    <property type="term" value="F:ribosomal small subunit binding"/>
    <property type="evidence" value="ECO:0007669"/>
    <property type="project" value="TreeGrafter"/>
</dbReference>
<dbReference type="GO" id="GO:0045900">
    <property type="term" value="P:negative regulation of translational elongation"/>
    <property type="evidence" value="ECO:0007669"/>
    <property type="project" value="TreeGrafter"/>
</dbReference>
<dbReference type="Pfam" id="PF02482">
    <property type="entry name" value="Ribosomal_S30AE"/>
    <property type="match status" value="1"/>
</dbReference>
<dbReference type="RefSeq" id="WP_003390115.1">
    <property type="nucleotide sequence ID" value="NZ_APBN01000009.1"/>
</dbReference>
<dbReference type="Gene3D" id="3.30.160.100">
    <property type="entry name" value="Ribosome hibernation promotion factor-like"/>
    <property type="match status" value="1"/>
</dbReference>
<comment type="function">
    <text evidence="3">Required for dimerization of active 70S ribosomes into 100S ribosomes in stationary phase; 100S ribosomes are translationally inactive and sometimes present during exponential growth.</text>
</comment>
<sequence length="176" mass="20167">MRCNIHGDHMVVTPALSEYVENKVSRLEKFDLLTASDECRVTLRVTKKRHTAEMTIPTPGAIFRAEESTEDMYASVDLVIDKLNRQIRKYKNRLETRNRQLLTSPPEAFAEEPAEAQESVVRIKRFEYKPMSVDEAILQMDLLGHNFFVFSNAETNQVSVVYKRNDGGFGLIEPSV</sequence>
<proteinExistence type="inferred from homology"/>
<evidence type="ECO:0000256" key="1">
    <source>
        <dbReference type="ARBA" id="ARBA00022490"/>
    </source>
</evidence>
<dbReference type="EMBL" id="APBN01000009">
    <property type="protein sequence ID" value="EMT51275.1"/>
    <property type="molecule type" value="Genomic_DNA"/>
</dbReference>
<dbReference type="AlphaFoldDB" id="M8E738"/>
<keyword evidence="1 3" id="KW-0963">Cytoplasm</keyword>